<dbReference type="SUPFAM" id="SSF46785">
    <property type="entry name" value="Winged helix' DNA-binding domain"/>
    <property type="match status" value="1"/>
</dbReference>
<evidence type="ECO:0000256" key="1">
    <source>
        <dbReference type="ARBA" id="ARBA00006479"/>
    </source>
</evidence>
<sequence>MSQPGRTIESVRRANLAQLLRIVHLRGPQSRATLTEETGLNRSTIADLVAELVRVGLVQERTPDPSNRVGRPSPVVAVDPGVVAIAVNPEVDALEIAAVGLDQSIRAFDRIPLDDLLSPVETTRLIAERVEHWRETDLDGARIVGVGLAVPGLVRAADGLVRNAPHLRWIDAPVRDLVADATGLPVTVGNDASLGAMAEHLFGAAKEHDDVIYLNGGASGIGGGLIVHGMPVGGVGGYAGEFGQNRPGIATLADRRAQGGVLEDEVRRARLMAAVGLSRADDRELGAALRAATAPDATAEIERERRILATALANAVNVLNPSVVVLGGFLAILADLDVPGLIEAVRAQSMPACAEDLDIRPAGLAEHRLLIGAAEAAFAELLSDPTGVSAGRAAPSDR</sequence>
<dbReference type="GO" id="GO:0016301">
    <property type="term" value="F:kinase activity"/>
    <property type="evidence" value="ECO:0007669"/>
    <property type="project" value="UniProtKB-KW"/>
</dbReference>
<dbReference type="InterPro" id="IPR036388">
    <property type="entry name" value="WH-like_DNA-bd_sf"/>
</dbReference>
<dbReference type="AlphaFoldDB" id="A0A1Y5P3R1"/>
<reference evidence="2" key="1">
    <citation type="submission" date="2016-03" db="EMBL/GenBank/DDBJ databases">
        <authorList>
            <person name="Ploux O."/>
        </authorList>
    </citation>
    <scope>NUCLEOTIDE SEQUENCE</scope>
    <source>
        <strain evidence="2">UC1</strain>
    </source>
</reference>
<dbReference type="Gene3D" id="3.30.420.40">
    <property type="match status" value="2"/>
</dbReference>
<organism evidence="2">
    <name type="scientific">uncultured Microbacterium sp</name>
    <dbReference type="NCBI Taxonomy" id="191216"/>
    <lineage>
        <taxon>Bacteria</taxon>
        <taxon>Bacillati</taxon>
        <taxon>Actinomycetota</taxon>
        <taxon>Actinomycetes</taxon>
        <taxon>Micrococcales</taxon>
        <taxon>Microbacteriaceae</taxon>
        <taxon>Microbacterium</taxon>
        <taxon>environmental samples</taxon>
    </lineage>
</organism>
<keyword evidence="2" id="KW-0808">Transferase</keyword>
<dbReference type="Pfam" id="PF00480">
    <property type="entry name" value="ROK"/>
    <property type="match status" value="1"/>
</dbReference>
<dbReference type="SUPFAM" id="SSF53067">
    <property type="entry name" value="Actin-like ATPase domain"/>
    <property type="match status" value="1"/>
</dbReference>
<dbReference type="Gene3D" id="1.10.10.10">
    <property type="entry name" value="Winged helix-like DNA-binding domain superfamily/Winged helix DNA-binding domain"/>
    <property type="match status" value="1"/>
</dbReference>
<evidence type="ECO:0000313" key="2">
    <source>
        <dbReference type="EMBL" id="SBS73303.1"/>
    </source>
</evidence>
<dbReference type="InterPro" id="IPR036390">
    <property type="entry name" value="WH_DNA-bd_sf"/>
</dbReference>
<accession>A0A1Y5P3R1</accession>
<name>A0A1Y5P3R1_9MICO</name>
<protein>
    <submittedName>
        <fullName evidence="2">Transcriptional regulator/sugar kinase</fullName>
    </submittedName>
</protein>
<gene>
    <name evidence="2" type="ORF">MIPYR_40093</name>
</gene>
<dbReference type="RefSeq" id="WP_295576468.1">
    <property type="nucleotide sequence ID" value="NZ_FLQR01000008.1"/>
</dbReference>
<keyword evidence="2" id="KW-0418">Kinase</keyword>
<proteinExistence type="inferred from homology"/>
<dbReference type="EMBL" id="FLQR01000008">
    <property type="protein sequence ID" value="SBS73303.1"/>
    <property type="molecule type" value="Genomic_DNA"/>
</dbReference>
<dbReference type="PANTHER" id="PTHR18964">
    <property type="entry name" value="ROK (REPRESSOR, ORF, KINASE) FAMILY"/>
    <property type="match status" value="1"/>
</dbReference>
<dbReference type="PANTHER" id="PTHR18964:SF149">
    <property type="entry name" value="BIFUNCTIONAL UDP-N-ACETYLGLUCOSAMINE 2-EPIMERASE_N-ACETYLMANNOSAMINE KINASE"/>
    <property type="match status" value="1"/>
</dbReference>
<comment type="similarity">
    <text evidence="1">Belongs to the ROK (NagC/XylR) family.</text>
</comment>
<dbReference type="InterPro" id="IPR000600">
    <property type="entry name" value="ROK"/>
</dbReference>
<dbReference type="InterPro" id="IPR043129">
    <property type="entry name" value="ATPase_NBD"/>
</dbReference>